<name>A0A021VSZ1_9CELL</name>
<proteinExistence type="predicted"/>
<sequence>MTNLLTYLDSPEPVHEGEAITVDDIRALGRVMRAAIGAGIPVARFDLDPGLVVAHIDCPEERAHLAHRLGLGRRSSSGGVERFTDADARVVVRGPLADEATPTIHDLYADEADRRYGIDREARVS</sequence>
<protein>
    <submittedName>
        <fullName evidence="1">Uncharacterized protein</fullName>
    </submittedName>
</protein>
<organism evidence="1 2">
    <name type="scientific">Actinotalea ferrariae CF5-4</name>
    <dbReference type="NCBI Taxonomy" id="948458"/>
    <lineage>
        <taxon>Bacteria</taxon>
        <taxon>Bacillati</taxon>
        <taxon>Actinomycetota</taxon>
        <taxon>Actinomycetes</taxon>
        <taxon>Micrococcales</taxon>
        <taxon>Cellulomonadaceae</taxon>
        <taxon>Actinotalea</taxon>
    </lineage>
</organism>
<dbReference type="EMBL" id="AXCW01000039">
    <property type="protein sequence ID" value="EYR64271.1"/>
    <property type="molecule type" value="Genomic_DNA"/>
</dbReference>
<dbReference type="Proteomes" id="UP000019753">
    <property type="component" value="Unassembled WGS sequence"/>
</dbReference>
<evidence type="ECO:0000313" key="1">
    <source>
        <dbReference type="EMBL" id="EYR64271.1"/>
    </source>
</evidence>
<comment type="caution">
    <text evidence="1">The sequence shown here is derived from an EMBL/GenBank/DDBJ whole genome shotgun (WGS) entry which is preliminary data.</text>
</comment>
<reference evidence="1 2" key="1">
    <citation type="submission" date="2014-01" db="EMBL/GenBank/DDBJ databases">
        <title>Actinotalea ferrariae CF5-4.</title>
        <authorList>
            <person name="Chen F."/>
            <person name="Li Y."/>
            <person name="Wang G."/>
        </authorList>
    </citation>
    <scope>NUCLEOTIDE SEQUENCE [LARGE SCALE GENOMIC DNA]</scope>
    <source>
        <strain evidence="1 2">CF5-4</strain>
    </source>
</reference>
<dbReference type="RefSeq" id="WP_034223847.1">
    <property type="nucleotide sequence ID" value="NZ_AXCW01000039.1"/>
</dbReference>
<evidence type="ECO:0000313" key="2">
    <source>
        <dbReference type="Proteomes" id="UP000019753"/>
    </source>
</evidence>
<gene>
    <name evidence="1" type="ORF">N866_13555</name>
</gene>
<dbReference type="AlphaFoldDB" id="A0A021VSZ1"/>
<accession>A0A021VSZ1</accession>
<keyword evidence="2" id="KW-1185">Reference proteome</keyword>